<evidence type="ECO:0000313" key="4">
    <source>
        <dbReference type="Proteomes" id="UP001371456"/>
    </source>
</evidence>
<protein>
    <recommendedName>
        <fullName evidence="2">DUF4283 domain-containing protein</fullName>
    </recommendedName>
</protein>
<name>A0AAN8TQ19_SOLBU</name>
<dbReference type="AlphaFoldDB" id="A0AAN8TQ19"/>
<dbReference type="PANTHER" id="PTHR33233:SF17">
    <property type="entry name" value="DUF4283 DOMAIN-CONTAINING PROTEIN"/>
    <property type="match status" value="1"/>
</dbReference>
<sequence length="166" mass="18926">MEQWPPLQSREATPNIKEVDKPEGNLGSEVPAQISGNLPDEMQESETEVRISSLDDRNEVLYYGPHILNNKPIIVKVWSVDFNFNKEVLQTVRIWVKYPNLSLNCWSMDWLSIISSGLGVPVYVDECTTKVEKISFAKVLVEMDVARELPKKLKVEDPNGRALNKK</sequence>
<organism evidence="3 4">
    <name type="scientific">Solanum bulbocastanum</name>
    <name type="common">Wild potato</name>
    <dbReference type="NCBI Taxonomy" id="147425"/>
    <lineage>
        <taxon>Eukaryota</taxon>
        <taxon>Viridiplantae</taxon>
        <taxon>Streptophyta</taxon>
        <taxon>Embryophyta</taxon>
        <taxon>Tracheophyta</taxon>
        <taxon>Spermatophyta</taxon>
        <taxon>Magnoliopsida</taxon>
        <taxon>eudicotyledons</taxon>
        <taxon>Gunneridae</taxon>
        <taxon>Pentapetalae</taxon>
        <taxon>asterids</taxon>
        <taxon>lamiids</taxon>
        <taxon>Solanales</taxon>
        <taxon>Solanaceae</taxon>
        <taxon>Solanoideae</taxon>
        <taxon>Solaneae</taxon>
        <taxon>Solanum</taxon>
    </lineage>
</organism>
<evidence type="ECO:0000259" key="2">
    <source>
        <dbReference type="Pfam" id="PF14111"/>
    </source>
</evidence>
<dbReference type="EMBL" id="JBANQN010000004">
    <property type="protein sequence ID" value="KAK6791684.1"/>
    <property type="molecule type" value="Genomic_DNA"/>
</dbReference>
<reference evidence="3 4" key="1">
    <citation type="submission" date="2024-02" db="EMBL/GenBank/DDBJ databases">
        <title>de novo genome assembly of Solanum bulbocastanum strain 11H21.</title>
        <authorList>
            <person name="Hosaka A.J."/>
        </authorList>
    </citation>
    <scope>NUCLEOTIDE SEQUENCE [LARGE SCALE GENOMIC DNA]</scope>
    <source>
        <tissue evidence="3">Young leaves</tissue>
    </source>
</reference>
<feature type="region of interest" description="Disordered" evidence="1">
    <location>
        <begin position="1"/>
        <end position="46"/>
    </location>
</feature>
<dbReference type="InterPro" id="IPR025558">
    <property type="entry name" value="DUF4283"/>
</dbReference>
<dbReference type="Proteomes" id="UP001371456">
    <property type="component" value="Unassembled WGS sequence"/>
</dbReference>
<comment type="caution">
    <text evidence="3">The sequence shown here is derived from an EMBL/GenBank/DDBJ whole genome shotgun (WGS) entry which is preliminary data.</text>
</comment>
<evidence type="ECO:0000313" key="3">
    <source>
        <dbReference type="EMBL" id="KAK6791684.1"/>
    </source>
</evidence>
<accession>A0AAN8TQ19</accession>
<dbReference type="Pfam" id="PF14111">
    <property type="entry name" value="DUF4283"/>
    <property type="match status" value="1"/>
</dbReference>
<evidence type="ECO:0000256" key="1">
    <source>
        <dbReference type="SAM" id="MobiDB-lite"/>
    </source>
</evidence>
<gene>
    <name evidence="3" type="ORF">RDI58_010765</name>
</gene>
<keyword evidence="4" id="KW-1185">Reference proteome</keyword>
<dbReference type="PANTHER" id="PTHR33233">
    <property type="entry name" value="ENDONUCLEASE/EXONUCLEASE/PHOSPHATASE"/>
    <property type="match status" value="1"/>
</dbReference>
<feature type="domain" description="DUF4283" evidence="2">
    <location>
        <begin position="49"/>
        <end position="85"/>
    </location>
</feature>
<proteinExistence type="predicted"/>